<protein>
    <submittedName>
        <fullName evidence="3">Membrane-bound lytic murein transglycosylase D</fullName>
    </submittedName>
</protein>
<dbReference type="Pfam" id="PF01464">
    <property type="entry name" value="SLT"/>
    <property type="match status" value="1"/>
</dbReference>
<dbReference type="STRING" id="1227077.SAMN04515668_1582"/>
<dbReference type="InterPro" id="IPR018392">
    <property type="entry name" value="LysM"/>
</dbReference>
<dbReference type="SUPFAM" id="SSF54106">
    <property type="entry name" value="LysM domain"/>
    <property type="match status" value="3"/>
</dbReference>
<dbReference type="PROSITE" id="PS51782">
    <property type="entry name" value="LYSM"/>
    <property type="match status" value="3"/>
</dbReference>
<dbReference type="Pfam" id="PF01476">
    <property type="entry name" value="LysM"/>
    <property type="match status" value="3"/>
</dbReference>
<dbReference type="GO" id="GO:0016020">
    <property type="term" value="C:membrane"/>
    <property type="evidence" value="ECO:0007669"/>
    <property type="project" value="InterPro"/>
</dbReference>
<accession>A0A1I5X0F6</accession>
<evidence type="ECO:0000259" key="2">
    <source>
        <dbReference type="PROSITE" id="PS51782"/>
    </source>
</evidence>
<dbReference type="AlphaFoldDB" id="A0A1I5X0F6"/>
<dbReference type="InterPro" id="IPR000189">
    <property type="entry name" value="Transglyc_AS"/>
</dbReference>
<dbReference type="PANTHER" id="PTHR33734:SF22">
    <property type="entry name" value="MEMBRANE-BOUND LYTIC MUREIN TRANSGLYCOSYLASE D"/>
    <property type="match status" value="1"/>
</dbReference>
<proteinExistence type="inferred from homology"/>
<feature type="domain" description="LysM" evidence="2">
    <location>
        <begin position="685"/>
        <end position="728"/>
    </location>
</feature>
<organism evidence="3 4">
    <name type="scientific">Hymenobacter arizonensis</name>
    <name type="common">Siccationidurans arizonensis</name>
    <dbReference type="NCBI Taxonomy" id="1227077"/>
    <lineage>
        <taxon>Bacteria</taxon>
        <taxon>Pseudomonadati</taxon>
        <taxon>Bacteroidota</taxon>
        <taxon>Cytophagia</taxon>
        <taxon>Cytophagales</taxon>
        <taxon>Hymenobacteraceae</taxon>
        <taxon>Hymenobacter</taxon>
    </lineage>
</organism>
<dbReference type="SMART" id="SM00257">
    <property type="entry name" value="LysM"/>
    <property type="match status" value="3"/>
</dbReference>
<dbReference type="Gene3D" id="3.10.350.10">
    <property type="entry name" value="LysM domain"/>
    <property type="match status" value="3"/>
</dbReference>
<dbReference type="PANTHER" id="PTHR33734">
    <property type="entry name" value="LYSM DOMAIN-CONTAINING GPI-ANCHORED PROTEIN 2"/>
    <property type="match status" value="1"/>
</dbReference>
<dbReference type="InterPro" id="IPR036779">
    <property type="entry name" value="LysM_dom_sf"/>
</dbReference>
<evidence type="ECO:0000313" key="4">
    <source>
        <dbReference type="Proteomes" id="UP000199029"/>
    </source>
</evidence>
<dbReference type="SUPFAM" id="SSF53955">
    <property type="entry name" value="Lysozyme-like"/>
    <property type="match status" value="1"/>
</dbReference>
<dbReference type="EMBL" id="FOXS01000002">
    <property type="protein sequence ID" value="SFQ25390.1"/>
    <property type="molecule type" value="Genomic_DNA"/>
</dbReference>
<dbReference type="GO" id="GO:0008932">
    <property type="term" value="F:lytic endotransglycosylase activity"/>
    <property type="evidence" value="ECO:0007669"/>
    <property type="project" value="TreeGrafter"/>
</dbReference>
<dbReference type="InterPro" id="IPR008258">
    <property type="entry name" value="Transglycosylase_SLT_dom_1"/>
</dbReference>
<dbReference type="PROSITE" id="PS00922">
    <property type="entry name" value="TRANSGLYCOSYLASE"/>
    <property type="match status" value="1"/>
</dbReference>
<evidence type="ECO:0000256" key="1">
    <source>
        <dbReference type="ARBA" id="ARBA00007734"/>
    </source>
</evidence>
<reference evidence="4" key="1">
    <citation type="submission" date="2016-10" db="EMBL/GenBank/DDBJ databases">
        <authorList>
            <person name="Varghese N."/>
            <person name="Submissions S."/>
        </authorList>
    </citation>
    <scope>NUCLEOTIDE SEQUENCE [LARGE SCALE GENOMIC DNA]</scope>
    <source>
        <strain evidence="4">OR362-8,ATCC BAA-1266,JCM 13504</strain>
    </source>
</reference>
<dbReference type="Gene3D" id="1.10.530.10">
    <property type="match status" value="1"/>
</dbReference>
<dbReference type="GO" id="GO:0000270">
    <property type="term" value="P:peptidoglycan metabolic process"/>
    <property type="evidence" value="ECO:0007669"/>
    <property type="project" value="InterPro"/>
</dbReference>
<dbReference type="CDD" id="cd16894">
    <property type="entry name" value="MltD-like"/>
    <property type="match status" value="1"/>
</dbReference>
<keyword evidence="4" id="KW-1185">Reference proteome</keyword>
<gene>
    <name evidence="3" type="ORF">SAMN04515668_1582</name>
</gene>
<sequence>MKQGIKRTKTIRGSHLWLMLVLPWLLFKTTDTMAQRGRKHRAVEPVTPTMPALLGDTVQVHLELQPDSLVAVPMPTTIDSARLEWLRTPPTLRDLVCDRVSCFETDVPHQFNNSVMAFVTLFTARNRSYMQRVLERENFYFPLFEKYLAQYNLPTDLKYLAVVESALIPTAKSRVGATGLWQFMGPTAGDLRLQRDDWVDERMHPEKATEAACKHLRYLYGIFHDWELVLAAYNWGAGSVQRTMRRTGKTNFWDLYPHMPAETRNYVPTFTAIMYSMKYAEAHGLRTENLNYQYAEPVDTLGLRGQAFDLRRLSQACGFEDSLYLTRFNPELRRAALPSGYRPYIIRYPAAAAVNLKGVDRATLLTYCQPLTELPQPLPVLPPRLEGVEPWVSRQMLAATEGPRAQAETTAPRFRKVPHKVRRGETLASLAERFEVSQAQLRRWNELPKGRPLKPGRELVVFVPVPAAAPSRPVAPVVAAVPEAIAVAPRAMVSPEVAAARQAQAEANAREVARMQELARQEKAQEVRLMAIRQRQAIQQAAADVKARAEAKAEARRLAQTQAAETKKGDDKALAAVAPEVASEAAPAEEAAPMVAYTVRRGDYLNRLAREHNVTVAQLVEWNQLQSETVTPGQRLVLRAPAEREAAPEAPAQQLKAITKAVAKAAVAPAPAARPALDKRLEPSKVHMVQRGDTLFNISRRFGVSVKVLRELNNLTSDEVKLGQKLLVPQS</sequence>
<name>A0A1I5X0F6_HYMAR</name>
<feature type="domain" description="LysM" evidence="2">
    <location>
        <begin position="595"/>
        <end position="638"/>
    </location>
</feature>
<dbReference type="CDD" id="cd00118">
    <property type="entry name" value="LysM"/>
    <property type="match status" value="3"/>
</dbReference>
<comment type="similarity">
    <text evidence="1">Belongs to the transglycosylase Slt family.</text>
</comment>
<evidence type="ECO:0000313" key="3">
    <source>
        <dbReference type="EMBL" id="SFQ25390.1"/>
    </source>
</evidence>
<dbReference type="InterPro" id="IPR023346">
    <property type="entry name" value="Lysozyme-like_dom_sf"/>
</dbReference>
<feature type="domain" description="LysM" evidence="2">
    <location>
        <begin position="417"/>
        <end position="461"/>
    </location>
</feature>
<dbReference type="OrthoDB" id="9815002at2"/>
<dbReference type="Proteomes" id="UP000199029">
    <property type="component" value="Unassembled WGS sequence"/>
</dbReference>
<dbReference type="RefSeq" id="WP_092670818.1">
    <property type="nucleotide sequence ID" value="NZ_FOXS01000002.1"/>
</dbReference>